<dbReference type="HOGENOM" id="CLU_1438777_0_0_9"/>
<dbReference type="KEGG" id="clt:CM240_1250"/>
<sequence>MKKYINKKRYIILIAVLVLILIPSVFYGINYYKDSEESSMVIKDKNGFCIENGVLYAYVGKNEEIIIPSNVTEIYSNALSGDYNHGINLKKVTIPGTVERIDDHAFAFTNAKYIYIEEGVKEIGSNAFQDSYIKEIHFPSSIEEIGELIMDTEEGLYDTKIYIEEDSAIHEYFKKKMPYGDVEICFEN</sequence>
<dbReference type="Pfam" id="PF13306">
    <property type="entry name" value="LRR_5"/>
    <property type="match status" value="1"/>
</dbReference>
<protein>
    <submittedName>
        <fullName evidence="1">Putative membrane protein</fullName>
    </submittedName>
</protein>
<dbReference type="EMBL" id="HG917868">
    <property type="protein sequence ID" value="CDM68414.1"/>
    <property type="molecule type" value="Genomic_DNA"/>
</dbReference>
<dbReference type="PATRIC" id="fig|1216932.3.peg.1243"/>
<evidence type="ECO:0000313" key="2">
    <source>
        <dbReference type="Proteomes" id="UP000019426"/>
    </source>
</evidence>
<dbReference type="RefSeq" id="WP_044037461.1">
    <property type="nucleotide sequence ID" value="NZ_HG917868.1"/>
</dbReference>
<proteinExistence type="predicted"/>
<accession>W6RXU3</accession>
<dbReference type="InterPro" id="IPR032675">
    <property type="entry name" value="LRR_dom_sf"/>
</dbReference>
<dbReference type="OrthoDB" id="1932466at2"/>
<dbReference type="AlphaFoldDB" id="W6RXU3"/>
<reference evidence="1 2" key="1">
    <citation type="submission" date="2013-11" db="EMBL/GenBank/DDBJ databases">
        <title>Complete genome sequence of Clostridum sp. M2/40.</title>
        <authorList>
            <person name="Wibberg D."/>
            <person name="Puehler A."/>
            <person name="Schlueter A."/>
        </authorList>
    </citation>
    <scope>NUCLEOTIDE SEQUENCE [LARGE SCALE GENOMIC DNA]</scope>
    <source>
        <strain evidence="2">M2/40</strain>
    </source>
</reference>
<evidence type="ECO:0000313" key="1">
    <source>
        <dbReference type="EMBL" id="CDM68414.1"/>
    </source>
</evidence>
<organism evidence="1 2">
    <name type="scientific">Clostridium bornimense</name>
    <dbReference type="NCBI Taxonomy" id="1216932"/>
    <lineage>
        <taxon>Bacteria</taxon>
        <taxon>Bacillati</taxon>
        <taxon>Bacillota</taxon>
        <taxon>Clostridia</taxon>
        <taxon>Eubacteriales</taxon>
        <taxon>Clostridiaceae</taxon>
        <taxon>Clostridium</taxon>
    </lineage>
</organism>
<name>W6RXU3_9CLOT</name>
<keyword evidence="2" id="KW-1185">Reference proteome</keyword>
<dbReference type="STRING" id="1216932.CM240_1250"/>
<dbReference type="InterPro" id="IPR026906">
    <property type="entry name" value="LRR_5"/>
</dbReference>
<dbReference type="Gene3D" id="3.80.10.10">
    <property type="entry name" value="Ribonuclease Inhibitor"/>
    <property type="match status" value="1"/>
</dbReference>
<dbReference type="Proteomes" id="UP000019426">
    <property type="component" value="Chromosome M2/40_rep1"/>
</dbReference>
<gene>
    <name evidence="1" type="ORF">CM240_1250</name>
</gene>